<keyword evidence="2" id="KW-1185">Reference proteome</keyword>
<gene>
    <name evidence="1" type="ORF">GCM10022215_18330</name>
</gene>
<accession>A0ABP7XI39</accession>
<dbReference type="EMBL" id="BAAAZH010000012">
    <property type="protein sequence ID" value="GAA4117550.1"/>
    <property type="molecule type" value="Genomic_DNA"/>
</dbReference>
<comment type="caution">
    <text evidence="1">The sequence shown here is derived from an EMBL/GenBank/DDBJ whole genome shotgun (WGS) entry which is preliminary data.</text>
</comment>
<sequence length="102" mass="10682">MSLVLFLAIVGLCATGALLAEKLGRADQVRALVEERNASDRAAARERARADGLADDLIAADLAIDYLARRLAAVDPAAAPPTFAEAAARIAAVDLLTNEARR</sequence>
<organism evidence="1 2">
    <name type="scientific">Nocardioides fonticola</name>
    <dbReference type="NCBI Taxonomy" id="450363"/>
    <lineage>
        <taxon>Bacteria</taxon>
        <taxon>Bacillati</taxon>
        <taxon>Actinomycetota</taxon>
        <taxon>Actinomycetes</taxon>
        <taxon>Propionibacteriales</taxon>
        <taxon>Nocardioidaceae</taxon>
        <taxon>Nocardioides</taxon>
    </lineage>
</organism>
<proteinExistence type="predicted"/>
<protein>
    <submittedName>
        <fullName evidence="1">Uncharacterized protein</fullName>
    </submittedName>
</protein>
<reference evidence="2" key="1">
    <citation type="journal article" date="2019" name="Int. J. Syst. Evol. Microbiol.">
        <title>The Global Catalogue of Microorganisms (GCM) 10K type strain sequencing project: providing services to taxonomists for standard genome sequencing and annotation.</title>
        <authorList>
            <consortium name="The Broad Institute Genomics Platform"/>
            <consortium name="The Broad Institute Genome Sequencing Center for Infectious Disease"/>
            <person name="Wu L."/>
            <person name="Ma J."/>
        </authorList>
    </citation>
    <scope>NUCLEOTIDE SEQUENCE [LARGE SCALE GENOMIC DNA]</scope>
    <source>
        <strain evidence="2">JCM 16703</strain>
    </source>
</reference>
<name>A0ABP7XI39_9ACTN</name>
<dbReference type="Proteomes" id="UP001501495">
    <property type="component" value="Unassembled WGS sequence"/>
</dbReference>
<dbReference type="RefSeq" id="WP_344733030.1">
    <property type="nucleotide sequence ID" value="NZ_BAAAZH010000012.1"/>
</dbReference>
<evidence type="ECO:0000313" key="2">
    <source>
        <dbReference type="Proteomes" id="UP001501495"/>
    </source>
</evidence>
<evidence type="ECO:0000313" key="1">
    <source>
        <dbReference type="EMBL" id="GAA4117550.1"/>
    </source>
</evidence>